<protein>
    <submittedName>
        <fullName evidence="1">Uncharacterized protein</fullName>
    </submittedName>
</protein>
<sequence length="412" mass="45637">MLLKGYLMSPEAKALMDVVLNTIIVPFRRTQGQFRPSMVPAYQAIIEAFLADLLRAAADGRWSKLSTDNEHLGTVPGGRTALGVMRSALGSQDYIEELPGYFRTEVSFGQKRKKHSRTCFRPTKKLIDLADELGVSLSSIRQHFVARPSAPPSRAEVLMLKAQPAIRGEKPKLLPLPKDDPRCSLIIQDLQELNAFLMHEGRIAGFTFAGLRRSFNNADHPDFSYQWHGRYYSMLGADRYEAFEGGKETRERLIIIDGLPSRELDISASHLTILHGLLGVPFDSAKDPYELDGVKRDTVKQWVVLALGSSGASNGGNPLLAAKRVGLKRYPFLSQLHGLGIGPLDLHYHEAEIIRLAMESLMKKGVGFLPVHDALLVADGNQGLAEEAIKEGFSRYFIHQLGMTSAPEPILK</sequence>
<dbReference type="RefSeq" id="WP_160602177.1">
    <property type="nucleotide sequence ID" value="NZ_WTYU01000002.1"/>
</dbReference>
<comment type="caution">
    <text evidence="1">The sequence shown here is derived from an EMBL/GenBank/DDBJ whole genome shotgun (WGS) entry which is preliminary data.</text>
</comment>
<dbReference type="AlphaFoldDB" id="A0A6L7GIC6"/>
<gene>
    <name evidence="1" type="ORF">GRI44_13105</name>
</gene>
<dbReference type="Proteomes" id="UP000473531">
    <property type="component" value="Unassembled WGS sequence"/>
</dbReference>
<evidence type="ECO:0000313" key="1">
    <source>
        <dbReference type="EMBL" id="MXP15687.1"/>
    </source>
</evidence>
<organism evidence="1 2">
    <name type="scientific">Allopontixanthobacter confluentis</name>
    <dbReference type="NCBI Taxonomy" id="1849021"/>
    <lineage>
        <taxon>Bacteria</taxon>
        <taxon>Pseudomonadati</taxon>
        <taxon>Pseudomonadota</taxon>
        <taxon>Alphaproteobacteria</taxon>
        <taxon>Sphingomonadales</taxon>
        <taxon>Erythrobacteraceae</taxon>
        <taxon>Allopontixanthobacter</taxon>
    </lineage>
</organism>
<keyword evidence="2" id="KW-1185">Reference proteome</keyword>
<dbReference type="OrthoDB" id="7059994at2"/>
<reference evidence="1 2" key="1">
    <citation type="submission" date="2019-12" db="EMBL/GenBank/DDBJ databases">
        <title>Genomic-based taxomic classification of the family Erythrobacteraceae.</title>
        <authorList>
            <person name="Xu L."/>
        </authorList>
    </citation>
    <scope>NUCLEOTIDE SEQUENCE [LARGE SCALE GENOMIC DNA]</scope>
    <source>
        <strain evidence="1 2">KCTC 52259</strain>
    </source>
</reference>
<accession>A0A6L7GIC6</accession>
<evidence type="ECO:0000313" key="2">
    <source>
        <dbReference type="Proteomes" id="UP000473531"/>
    </source>
</evidence>
<dbReference type="EMBL" id="WTYU01000002">
    <property type="protein sequence ID" value="MXP15687.1"/>
    <property type="molecule type" value="Genomic_DNA"/>
</dbReference>
<proteinExistence type="predicted"/>
<name>A0A6L7GIC6_9SPHN</name>